<accession>A0A199NSI3</accession>
<evidence type="ECO:0000313" key="3">
    <source>
        <dbReference type="EMBL" id="OAX59399.1"/>
    </source>
</evidence>
<sequence length="65" mass="7193">MAAHADILRLVGSLARQDARRRGTVRVPDRARGTTSLAGAEEPAAAHRGRRGRFSTVLDRFIRRL</sequence>
<dbReference type="AlphaFoldDB" id="A0A199NSI3"/>
<comment type="caution">
    <text evidence="2">The sequence shown here is derived from an EMBL/GenBank/DDBJ whole genome shotgun (WGS) entry which is preliminary data.</text>
</comment>
<evidence type="ECO:0000313" key="5">
    <source>
        <dbReference type="Proteomes" id="UP000092021"/>
    </source>
</evidence>
<reference evidence="4" key="1">
    <citation type="submission" date="2016-04" db="EMBL/GenBank/DDBJ databases">
        <authorList>
            <person name="Waterworth S."/>
            <person name="Matcher G."/>
        </authorList>
    </citation>
    <scope>NUCLEOTIDE SEQUENCE [LARGE SCALE GENOMIC DNA]</scope>
    <source>
        <strain evidence="4">RuSp02-3</strain>
    </source>
</reference>
<reference evidence="2" key="2">
    <citation type="submission" date="2016-04" db="EMBL/GenBank/DDBJ databases">
        <authorList>
            <person name="Evans L.H."/>
            <person name="Alamgir A."/>
            <person name="Owens N."/>
            <person name="Weber N.D."/>
            <person name="Virtaneva K."/>
            <person name="Barbian K."/>
            <person name="Babar A."/>
            <person name="Rosenke K."/>
        </authorList>
    </citation>
    <scope>NUCLEOTIDE SEQUENCE [LARGE SCALE GENOMIC DNA]</scope>
    <source>
        <strain evidence="2">RUTW2-3</strain>
    </source>
</reference>
<feature type="compositionally biased region" description="Basic and acidic residues" evidence="1">
    <location>
        <begin position="21"/>
        <end position="32"/>
    </location>
</feature>
<dbReference type="Proteomes" id="UP000092021">
    <property type="component" value="Unassembled WGS sequence"/>
</dbReference>
<reference evidence="2 4" key="3">
    <citation type="submission" date="2016-06" db="EMBL/GenBank/DDBJ databases">
        <title>Identification of putative biosynthetic pathways for the production of bioactive secondary metabolites by the marine actinomycete Kocuria kristinae RUTW2-3.</title>
        <authorList>
            <person name="Waterworth S.C."/>
            <person name="Walmsley T.A."/>
            <person name="Matongo T."/>
            <person name="Davies-Coleman M.T."/>
            <person name="Dorrington R.A."/>
        </authorList>
    </citation>
    <scope>NUCLEOTIDE SEQUENCE [LARGE SCALE GENOMIC DNA]</scope>
    <source>
        <strain evidence="4">RuSp02-3</strain>
        <strain evidence="2">RUTW2-3</strain>
        <strain evidence="3 5">RUTW4-5</strain>
    </source>
</reference>
<evidence type="ECO:0000313" key="2">
    <source>
        <dbReference type="EMBL" id="OAX51877.1"/>
    </source>
</evidence>
<organism evidence="2 4">
    <name type="scientific">Rothia kristinae</name>
    <dbReference type="NCBI Taxonomy" id="37923"/>
    <lineage>
        <taxon>Bacteria</taxon>
        <taxon>Bacillati</taxon>
        <taxon>Actinomycetota</taxon>
        <taxon>Actinomycetes</taxon>
        <taxon>Micrococcales</taxon>
        <taxon>Micrococcaceae</taxon>
        <taxon>Rothia</taxon>
    </lineage>
</organism>
<dbReference type="EMBL" id="LWGZ01000640">
    <property type="protein sequence ID" value="OAX59399.1"/>
    <property type="molecule type" value="Genomic_DNA"/>
</dbReference>
<dbReference type="Proteomes" id="UP000053171">
    <property type="component" value="Unassembled WGS sequence"/>
</dbReference>
<keyword evidence="4" id="KW-1185">Reference proteome</keyword>
<gene>
    <name evidence="3" type="ORF">A5N15_07260</name>
    <name evidence="2" type="ORF">AN277_0205965</name>
</gene>
<evidence type="ECO:0000256" key="1">
    <source>
        <dbReference type="SAM" id="MobiDB-lite"/>
    </source>
</evidence>
<evidence type="ECO:0000313" key="4">
    <source>
        <dbReference type="Proteomes" id="UP000053171"/>
    </source>
</evidence>
<proteinExistence type="predicted"/>
<dbReference type="EMBL" id="LJBJ02000010">
    <property type="protein sequence ID" value="OAX51877.1"/>
    <property type="molecule type" value="Genomic_DNA"/>
</dbReference>
<protein>
    <submittedName>
        <fullName evidence="2">Uncharacterized protein</fullName>
    </submittedName>
</protein>
<name>A0A199NSI3_9MICC</name>
<feature type="region of interest" description="Disordered" evidence="1">
    <location>
        <begin position="21"/>
        <end position="49"/>
    </location>
</feature>